<accession>A0A837PAS6</accession>
<dbReference type="AlphaFoldDB" id="A0A837PAS6"/>
<dbReference type="InterPro" id="IPR011044">
    <property type="entry name" value="Quino_amine_DH_bsu"/>
</dbReference>
<reference evidence="2 3" key="1">
    <citation type="submission" date="2015-10" db="EMBL/GenBank/DDBJ databases">
        <title>Resequencing of Lactobacillus plantarum WJL strain genome.</title>
        <authorList>
            <person name="Martino M.E."/>
        </authorList>
    </citation>
    <scope>NUCLEOTIDE SEQUENCE [LARGE SCALE GENOMIC DNA]</scope>
    <source>
        <strain evidence="2 3">WJL</strain>
    </source>
</reference>
<dbReference type="RefSeq" id="WP_022638299.1">
    <property type="nucleotide sequence ID" value="NZ_AUTE01000017.1"/>
</dbReference>
<feature type="coiled-coil region" evidence="1">
    <location>
        <begin position="148"/>
        <end position="175"/>
    </location>
</feature>
<dbReference type="SUPFAM" id="SSF50969">
    <property type="entry name" value="YVTN repeat-like/Quinoprotein amine dehydrogenase"/>
    <property type="match status" value="1"/>
</dbReference>
<protein>
    <submittedName>
        <fullName evidence="2">Phage minor tail protein</fullName>
    </submittedName>
</protein>
<dbReference type="EMBL" id="LKLZ01000003">
    <property type="protein sequence ID" value="KPN44294.1"/>
    <property type="molecule type" value="Genomic_DNA"/>
</dbReference>
<proteinExistence type="predicted"/>
<sequence length="720" mass="78518">MAISTITLDTYKQKINSADAFDLSDSFNGRVGDEQVPLVVNLKERGLAQRFEDGLVPFMSGFVGSLDETGIVTAETGEAVSYVGSSDDIVGLGRVKMNLPGTMFPQEGYFYGFFGLQNADGKRVTTFSVWFHVYNGNPDMFVNKAPFRTELQKLLDAGEAEINRYKNQLNDQISTVTEAYTKTQATVLALTAQLNELAQKIKDGNVVTNADLKTWSDQFNTTVQGKLDGMTADIANLATNSSDAYITNLKILLKVSWQEATTSGWYPQGFSVNKDKNELYLSTEITGGTETRIEIHDLTTGELKGMKSFVNEANSFSEGIPYFYNANGELCFIVSVVNGDGYAIFNYDTGKVGDNIPINGKFKWGVEGNNFVATEATPGKIAKYSVYAWDSIQAGNPLFEQDVYVEPMGNLNRKPQGITMSNGKVYLTMGAYGTKIALQAYDIDGKIVTKAEFSKSGLAEFINEHYPNSITDVENYLLEAEGAYTLGHTLMLGVVANGKFYLMAAGQLDGTKIQTNIPQSNEKSDSQLLDDGQDILGLPSGQFEGANFKNGPLEAGDSSLLRVRVETNAAGRKVLTAVQSYSGNQWTKTVHTDGKGGSEDWLVTTGATFTNTTIPTENEAKATSLVYYAETRGYFAKHVELRIDKLTNLPASKYITIGRVPVEMAPMVQTSFVIPAYNALSSPSKYISLWVTAGGVIFAGTTANTETTDQFSTAVGWVHW</sequence>
<dbReference type="Proteomes" id="UP000050511">
    <property type="component" value="Unassembled WGS sequence"/>
</dbReference>
<comment type="caution">
    <text evidence="2">The sequence shown here is derived from an EMBL/GenBank/DDBJ whole genome shotgun (WGS) entry which is preliminary data.</text>
</comment>
<evidence type="ECO:0000313" key="3">
    <source>
        <dbReference type="Proteomes" id="UP000050511"/>
    </source>
</evidence>
<organism evidence="2 3">
    <name type="scientific">Lactiplantibacillus plantarum WJL</name>
    <dbReference type="NCBI Taxonomy" id="1350466"/>
    <lineage>
        <taxon>Bacteria</taxon>
        <taxon>Bacillati</taxon>
        <taxon>Bacillota</taxon>
        <taxon>Bacilli</taxon>
        <taxon>Lactobacillales</taxon>
        <taxon>Lactobacillaceae</taxon>
        <taxon>Lactiplantibacillus</taxon>
    </lineage>
</organism>
<gene>
    <name evidence="2" type="ORF">WJL_1371</name>
</gene>
<name>A0A837PAS6_LACPN</name>
<keyword evidence="1" id="KW-0175">Coiled coil</keyword>
<evidence type="ECO:0000256" key="1">
    <source>
        <dbReference type="SAM" id="Coils"/>
    </source>
</evidence>
<evidence type="ECO:0000313" key="2">
    <source>
        <dbReference type="EMBL" id="KPN44294.1"/>
    </source>
</evidence>